<feature type="domain" description="ADF-H" evidence="3">
    <location>
        <begin position="3"/>
        <end position="134"/>
    </location>
</feature>
<dbReference type="Pfam" id="PF00241">
    <property type="entry name" value="Cofilin_ADF"/>
    <property type="match status" value="1"/>
</dbReference>
<dbReference type="SUPFAM" id="SSF55753">
    <property type="entry name" value="Actin depolymerizing proteins"/>
    <property type="match status" value="1"/>
</dbReference>
<dbReference type="VEuPathDB" id="AmoebaDB:ACA1_296340"/>
<dbReference type="PROSITE" id="PS51263">
    <property type="entry name" value="ADF_H"/>
    <property type="match status" value="1"/>
</dbReference>
<evidence type="ECO:0000256" key="1">
    <source>
        <dbReference type="ARBA" id="ARBA00006844"/>
    </source>
</evidence>
<evidence type="ECO:0000313" key="4">
    <source>
        <dbReference type="EMBL" id="ELR25536.1"/>
    </source>
</evidence>
<dbReference type="OMA" id="WSMIYAT"/>
<evidence type="ECO:0000313" key="5">
    <source>
        <dbReference type="Proteomes" id="UP000011083"/>
    </source>
</evidence>
<dbReference type="RefSeq" id="XP_004368291.1">
    <property type="nucleotide sequence ID" value="XM_004368234.1"/>
</dbReference>
<keyword evidence="2" id="KW-0009">Actin-binding</keyword>
<organism evidence="4 5">
    <name type="scientific">Acanthamoeba castellanii (strain ATCC 30010 / Neff)</name>
    <dbReference type="NCBI Taxonomy" id="1257118"/>
    <lineage>
        <taxon>Eukaryota</taxon>
        <taxon>Amoebozoa</taxon>
        <taxon>Discosea</taxon>
        <taxon>Longamoebia</taxon>
        <taxon>Centramoebida</taxon>
        <taxon>Acanthamoebidae</taxon>
        <taxon>Acanthamoeba</taxon>
    </lineage>
</organism>
<proteinExistence type="inferred from homology"/>
<dbReference type="PRINTS" id="PR00006">
    <property type="entry name" value="COFILIN"/>
</dbReference>
<accession>L8HMC3</accession>
<dbReference type="Gene3D" id="3.40.20.10">
    <property type="entry name" value="Severin"/>
    <property type="match status" value="1"/>
</dbReference>
<dbReference type="SMR" id="L8HMC3"/>
<comment type="similarity">
    <text evidence="1">Belongs to the actin-binding proteins ADF family.</text>
</comment>
<dbReference type="PANTHER" id="PTHR11913">
    <property type="entry name" value="COFILIN-RELATED"/>
    <property type="match status" value="1"/>
</dbReference>
<protein>
    <submittedName>
        <fullName evidence="4">Actophorin, putative</fullName>
    </submittedName>
</protein>
<dbReference type="GO" id="GO:0030042">
    <property type="term" value="P:actin filament depolymerization"/>
    <property type="evidence" value="ECO:0007669"/>
    <property type="project" value="InterPro"/>
</dbReference>
<dbReference type="GeneID" id="14926596"/>
<sequence length="138" mass="15554">MSGIAVSDDCVQKFNELKLGHQHRYVTFKMNASNTEVVVEHVGGPNATYEDFKSQLPERDCRYAIFDYEFQVDGGQRNKITFILWAPDSAPIKSKMMYTSTKDSIKKKLVGIQVEVQATDAAEISEDAVSERAKKDVK</sequence>
<dbReference type="GO" id="GO:0003779">
    <property type="term" value="F:actin binding"/>
    <property type="evidence" value="ECO:0007669"/>
    <property type="project" value="UniProtKB-KW"/>
</dbReference>
<dbReference type="InterPro" id="IPR017904">
    <property type="entry name" value="ADF/Cofilin"/>
</dbReference>
<dbReference type="AlphaFoldDB" id="L8HMC3"/>
<reference evidence="4 5" key="1">
    <citation type="journal article" date="2013" name="Genome Biol.">
        <title>Genome of Acanthamoeba castellanii highlights extensive lateral gene transfer and early evolution of tyrosine kinase signaling.</title>
        <authorList>
            <person name="Clarke M."/>
            <person name="Lohan A.J."/>
            <person name="Liu B."/>
            <person name="Lagkouvardos I."/>
            <person name="Roy S."/>
            <person name="Zafar N."/>
            <person name="Bertelli C."/>
            <person name="Schilde C."/>
            <person name="Kianianmomeni A."/>
            <person name="Burglin T.R."/>
            <person name="Frech C."/>
            <person name="Turcotte B."/>
            <person name="Kopec K.O."/>
            <person name="Synnott J.M."/>
            <person name="Choo C."/>
            <person name="Paponov I."/>
            <person name="Finkler A."/>
            <person name="Soon Heng Tan C."/>
            <person name="Hutchins A.P."/>
            <person name="Weinmeier T."/>
            <person name="Rattei T."/>
            <person name="Chu J.S."/>
            <person name="Gimenez G."/>
            <person name="Irimia M."/>
            <person name="Rigden D.J."/>
            <person name="Fitzpatrick D.A."/>
            <person name="Lorenzo-Morales J."/>
            <person name="Bateman A."/>
            <person name="Chiu C.H."/>
            <person name="Tang P."/>
            <person name="Hegemann P."/>
            <person name="Fromm H."/>
            <person name="Raoult D."/>
            <person name="Greub G."/>
            <person name="Miranda-Saavedra D."/>
            <person name="Chen N."/>
            <person name="Nash P."/>
            <person name="Ginger M.L."/>
            <person name="Horn M."/>
            <person name="Schaap P."/>
            <person name="Caler L."/>
            <person name="Loftus B."/>
        </authorList>
    </citation>
    <scope>NUCLEOTIDE SEQUENCE [LARGE SCALE GENOMIC DNA]</scope>
    <source>
        <strain evidence="4 5">Neff</strain>
    </source>
</reference>
<dbReference type="SMART" id="SM00102">
    <property type="entry name" value="ADF"/>
    <property type="match status" value="1"/>
</dbReference>
<gene>
    <name evidence="4" type="ORF">ACA1_296340</name>
</gene>
<evidence type="ECO:0000256" key="2">
    <source>
        <dbReference type="ARBA" id="ARBA00023203"/>
    </source>
</evidence>
<evidence type="ECO:0000259" key="3">
    <source>
        <dbReference type="PROSITE" id="PS51263"/>
    </source>
</evidence>
<name>L8HMC3_ACACF</name>
<dbReference type="CDD" id="cd11286">
    <property type="entry name" value="ADF_cofilin_like"/>
    <property type="match status" value="1"/>
</dbReference>
<dbReference type="InterPro" id="IPR029006">
    <property type="entry name" value="ADF-H/Gelsolin-like_dom_sf"/>
</dbReference>
<dbReference type="Proteomes" id="UP000011083">
    <property type="component" value="Unassembled WGS sequence"/>
</dbReference>
<keyword evidence="5" id="KW-1185">Reference proteome</keyword>
<dbReference type="KEGG" id="acan:ACA1_296340"/>
<dbReference type="OrthoDB" id="25672at2759"/>
<dbReference type="EMBL" id="KB007805">
    <property type="protein sequence ID" value="ELR25536.1"/>
    <property type="molecule type" value="Genomic_DNA"/>
</dbReference>
<dbReference type="GO" id="GO:0015629">
    <property type="term" value="C:actin cytoskeleton"/>
    <property type="evidence" value="ECO:0007669"/>
    <property type="project" value="InterPro"/>
</dbReference>
<dbReference type="InterPro" id="IPR002108">
    <property type="entry name" value="ADF-H"/>
</dbReference>
<dbReference type="STRING" id="1257118.L8HMC3"/>